<feature type="compositionally biased region" description="Low complexity" evidence="1">
    <location>
        <begin position="496"/>
        <end position="508"/>
    </location>
</feature>
<feature type="transmembrane region" description="Helical" evidence="2">
    <location>
        <begin position="225"/>
        <end position="243"/>
    </location>
</feature>
<protein>
    <submittedName>
        <fullName evidence="3">Uncharacterized protein</fullName>
    </submittedName>
</protein>
<feature type="compositionally biased region" description="Low complexity" evidence="1">
    <location>
        <begin position="431"/>
        <end position="466"/>
    </location>
</feature>
<keyword evidence="2" id="KW-0812">Transmembrane</keyword>
<evidence type="ECO:0000313" key="3">
    <source>
        <dbReference type="EMBL" id="CAA9561886.1"/>
    </source>
</evidence>
<feature type="transmembrane region" description="Helical" evidence="2">
    <location>
        <begin position="105"/>
        <end position="127"/>
    </location>
</feature>
<feature type="compositionally biased region" description="Low complexity" evidence="1">
    <location>
        <begin position="532"/>
        <end position="551"/>
    </location>
</feature>
<accession>A0A6J4UXB8</accession>
<feature type="compositionally biased region" description="Basic and acidic residues" evidence="1">
    <location>
        <begin position="374"/>
        <end position="384"/>
    </location>
</feature>
<proteinExistence type="predicted"/>
<feature type="compositionally biased region" description="Low complexity" evidence="1">
    <location>
        <begin position="663"/>
        <end position="676"/>
    </location>
</feature>
<feature type="transmembrane region" description="Helical" evidence="2">
    <location>
        <begin position="133"/>
        <end position="153"/>
    </location>
</feature>
<name>A0A6J4UXB8_9BACT</name>
<keyword evidence="2" id="KW-0472">Membrane</keyword>
<organism evidence="3">
    <name type="scientific">uncultured Thermomicrobiales bacterium</name>
    <dbReference type="NCBI Taxonomy" id="1645740"/>
    <lineage>
        <taxon>Bacteria</taxon>
        <taxon>Pseudomonadati</taxon>
        <taxon>Thermomicrobiota</taxon>
        <taxon>Thermomicrobia</taxon>
        <taxon>Thermomicrobiales</taxon>
        <taxon>environmental samples</taxon>
    </lineage>
</organism>
<sequence length="701" mass="70047">MAQRIAPLSTPNRSSWSPAYRRRLATLVDRERARFRADPRLFLWQAGWSPIWLRSNGPAPRPGQWRGASSRSALAANDPGAGRFIQSHLDRLASRLSRSLLAGSILRGLWLALLLVSAWALLATIGFVGLPPVLAMVALAGFGAIAGGIYGLLHPIDPSTVAVMLDRTFGLDERLTTANGQTTGEYGTGAKGAMLPRLQLADAANSLGEVMHELPRAVFIPVREVIALLVVSMALLTALFAYVPDQPVPNLSDAPVPRFVPASERLADPAANEQPLTNTPEQAAPSASEVREQAQAAQQAREDLGVLGEALQDHPITQAASDAIAAGDYGAASEMIRSAASQAPSASQEEREALADDLDAAADQVAPTSPDLADSSREAADDLRLGGTEAEEGLEGLADTVDQTAAAVAPKDQTEQGPEVGEQGAAGGAQPGASSQESGAGGNAQQEQGPGANQESSSSSSQPQQPAGDPGEGVAAEPGVANEEMQGAEGGDEAGEMSGASSAGQSQSGAGGAPDPEATDGGSGSDQAEQQPSSGEGASSEGGDPASEAGSQGLIGAPEDETSASQGSGAGTGQSGANDQTTGDQDVGDPAPPGGGEAVDPPAVGEVGDPPPGNGGGEGAAGNIGDVGGANDLSLQGTSDQGVRTGGTSGSSSSGSGAGSGAASGDQVQQQVGVAGPDANRIPDGMQDIIEDFFTESGTGP</sequence>
<gene>
    <name evidence="3" type="ORF">AVDCRST_MAG43-1989</name>
</gene>
<feature type="region of interest" description="Disordered" evidence="1">
    <location>
        <begin position="364"/>
        <end position="701"/>
    </location>
</feature>
<dbReference type="EMBL" id="CADCWI010000096">
    <property type="protein sequence ID" value="CAA9561886.1"/>
    <property type="molecule type" value="Genomic_DNA"/>
</dbReference>
<dbReference type="AlphaFoldDB" id="A0A6J4UXB8"/>
<keyword evidence="2" id="KW-1133">Transmembrane helix</keyword>
<feature type="region of interest" description="Disordered" evidence="1">
    <location>
        <begin position="271"/>
        <end position="300"/>
    </location>
</feature>
<evidence type="ECO:0000256" key="1">
    <source>
        <dbReference type="SAM" id="MobiDB-lite"/>
    </source>
</evidence>
<feature type="compositionally biased region" description="Low complexity" evidence="1">
    <location>
        <begin position="395"/>
        <end position="423"/>
    </location>
</feature>
<evidence type="ECO:0000256" key="2">
    <source>
        <dbReference type="SAM" id="Phobius"/>
    </source>
</evidence>
<reference evidence="3" key="1">
    <citation type="submission" date="2020-02" db="EMBL/GenBank/DDBJ databases">
        <authorList>
            <person name="Meier V. D."/>
        </authorList>
    </citation>
    <scope>NUCLEOTIDE SEQUENCE</scope>
    <source>
        <strain evidence="3">AVDCRST_MAG43</strain>
    </source>
</reference>
<feature type="compositionally biased region" description="Gly residues" evidence="1">
    <location>
        <begin position="614"/>
        <end position="628"/>
    </location>
</feature>